<protein>
    <submittedName>
        <fullName evidence="3">Uncharacterized protein</fullName>
    </submittedName>
</protein>
<name>A0A6A6ELJ1_9PEZI</name>
<dbReference type="AlphaFoldDB" id="A0A6A6ELJ1"/>
<accession>A0A6A6ELJ1</accession>
<feature type="region of interest" description="Disordered" evidence="1">
    <location>
        <begin position="1"/>
        <end position="23"/>
    </location>
</feature>
<sequence>MEKVVSLGRAGAETPPFSKENALRSSSQGAFPHSFRYHDQLLDPRKDTRTYLKIDLQTPRLNKIHRYLWLAGLPRTARPLHRQRLLLRAIHLTESPDEHLVWHEACIFIKPAWFVCYKSDFRIAREAGLLPEYIEWDTWSAFMVDFSGRINAAMLHQVDGRYDYGELRLSRLNSLYRFGAATFSPQNSVYGSMSGSKRYAAFFEHNSGWILAVSAHITVVLPAMQVALATERLRDDVRFQSFSYGIALMSMAFVLIAVAIMLLVW</sequence>
<dbReference type="Proteomes" id="UP000800200">
    <property type="component" value="Unassembled WGS sequence"/>
</dbReference>
<dbReference type="EMBL" id="ML994614">
    <property type="protein sequence ID" value="KAF2193037.1"/>
    <property type="molecule type" value="Genomic_DNA"/>
</dbReference>
<evidence type="ECO:0000256" key="1">
    <source>
        <dbReference type="SAM" id="MobiDB-lite"/>
    </source>
</evidence>
<dbReference type="OrthoDB" id="5086500at2759"/>
<keyword evidence="2" id="KW-0812">Transmembrane</keyword>
<reference evidence="3" key="1">
    <citation type="journal article" date="2020" name="Stud. Mycol.">
        <title>101 Dothideomycetes genomes: a test case for predicting lifestyles and emergence of pathogens.</title>
        <authorList>
            <person name="Haridas S."/>
            <person name="Albert R."/>
            <person name="Binder M."/>
            <person name="Bloem J."/>
            <person name="Labutti K."/>
            <person name="Salamov A."/>
            <person name="Andreopoulos B."/>
            <person name="Baker S."/>
            <person name="Barry K."/>
            <person name="Bills G."/>
            <person name="Bluhm B."/>
            <person name="Cannon C."/>
            <person name="Castanera R."/>
            <person name="Culley D."/>
            <person name="Daum C."/>
            <person name="Ezra D."/>
            <person name="Gonzalez J."/>
            <person name="Henrissat B."/>
            <person name="Kuo A."/>
            <person name="Liang C."/>
            <person name="Lipzen A."/>
            <person name="Lutzoni F."/>
            <person name="Magnuson J."/>
            <person name="Mondo S."/>
            <person name="Nolan M."/>
            <person name="Ohm R."/>
            <person name="Pangilinan J."/>
            <person name="Park H.-J."/>
            <person name="Ramirez L."/>
            <person name="Alfaro M."/>
            <person name="Sun H."/>
            <person name="Tritt A."/>
            <person name="Yoshinaga Y."/>
            <person name="Zwiers L.-H."/>
            <person name="Turgeon B."/>
            <person name="Goodwin S."/>
            <person name="Spatafora J."/>
            <person name="Crous P."/>
            <person name="Grigoriev I."/>
        </authorList>
    </citation>
    <scope>NUCLEOTIDE SEQUENCE</scope>
    <source>
        <strain evidence="3">CBS 207.26</strain>
    </source>
</reference>
<evidence type="ECO:0000256" key="2">
    <source>
        <dbReference type="SAM" id="Phobius"/>
    </source>
</evidence>
<feature type="transmembrane region" description="Helical" evidence="2">
    <location>
        <begin position="242"/>
        <end position="264"/>
    </location>
</feature>
<dbReference type="InterPro" id="IPR046536">
    <property type="entry name" value="DUF6601"/>
</dbReference>
<keyword evidence="2" id="KW-0472">Membrane</keyword>
<evidence type="ECO:0000313" key="3">
    <source>
        <dbReference type="EMBL" id="KAF2193037.1"/>
    </source>
</evidence>
<dbReference type="PANTHER" id="PTHR34414:SF1">
    <property type="entry name" value="SUBTILISIN-LIKE SERINE PROTEASE"/>
    <property type="match status" value="1"/>
</dbReference>
<dbReference type="Pfam" id="PF20246">
    <property type="entry name" value="DUF6601"/>
    <property type="match status" value="2"/>
</dbReference>
<proteinExistence type="predicted"/>
<feature type="transmembrane region" description="Helical" evidence="2">
    <location>
        <begin position="208"/>
        <end position="230"/>
    </location>
</feature>
<evidence type="ECO:0000313" key="4">
    <source>
        <dbReference type="Proteomes" id="UP000800200"/>
    </source>
</evidence>
<organism evidence="3 4">
    <name type="scientific">Zopfia rhizophila CBS 207.26</name>
    <dbReference type="NCBI Taxonomy" id="1314779"/>
    <lineage>
        <taxon>Eukaryota</taxon>
        <taxon>Fungi</taxon>
        <taxon>Dikarya</taxon>
        <taxon>Ascomycota</taxon>
        <taxon>Pezizomycotina</taxon>
        <taxon>Dothideomycetes</taxon>
        <taxon>Dothideomycetes incertae sedis</taxon>
        <taxon>Zopfiaceae</taxon>
        <taxon>Zopfia</taxon>
    </lineage>
</organism>
<keyword evidence="2" id="KW-1133">Transmembrane helix</keyword>
<keyword evidence="4" id="KW-1185">Reference proteome</keyword>
<gene>
    <name evidence="3" type="ORF">K469DRAFT_735099</name>
</gene>
<dbReference type="PANTHER" id="PTHR34414">
    <property type="entry name" value="HET DOMAIN-CONTAINING PROTEIN-RELATED"/>
    <property type="match status" value="1"/>
</dbReference>